<keyword evidence="1" id="KW-0472">Membrane</keyword>
<keyword evidence="1" id="KW-1133">Transmembrane helix</keyword>
<accession>A0ABZ2GLZ6</accession>
<evidence type="ECO:0000256" key="1">
    <source>
        <dbReference type="SAM" id="Phobius"/>
    </source>
</evidence>
<evidence type="ECO:0000313" key="2">
    <source>
        <dbReference type="EMBL" id="WWO45087.1"/>
    </source>
</evidence>
<protein>
    <submittedName>
        <fullName evidence="2">Uncharacterized protein</fullName>
    </submittedName>
</protein>
<keyword evidence="3" id="KW-1185">Reference proteome</keyword>
<reference evidence="2 3" key="1">
    <citation type="submission" date="2024-01" db="EMBL/GenBank/DDBJ databases">
        <title>Draft genome sequences of nine bacterial species from freshwater ponds near Washington, DC.</title>
        <authorList>
            <person name="Pavloudi C."/>
            <person name="Oliver L."/>
            <person name="Slattery K."/>
            <person name="Lissner G."/>
            <person name="Saw J.H."/>
        </authorList>
    </citation>
    <scope>NUCLEOTIDE SEQUENCE [LARGE SCALE GENOMIC DNA]</scope>
    <source>
        <strain evidence="3">TB1-E2</strain>
    </source>
</reference>
<feature type="transmembrane region" description="Helical" evidence="1">
    <location>
        <begin position="12"/>
        <end position="31"/>
    </location>
</feature>
<evidence type="ECO:0000313" key="3">
    <source>
        <dbReference type="Proteomes" id="UP001373909"/>
    </source>
</evidence>
<name>A0ABZ2GLZ6_9BURK</name>
<dbReference type="Proteomes" id="UP001373909">
    <property type="component" value="Chromosome"/>
</dbReference>
<dbReference type="RefSeq" id="WP_338679246.1">
    <property type="nucleotide sequence ID" value="NZ_CP142523.1"/>
</dbReference>
<sequence length="144" mass="16091">MLEFFRDPAWQFVGVVLAVAALAATFLVFWLQRQRKTLSYEVISKNQLLTVREELEGRLQVLYDGHPARDICLLIVKFVNSGNVPVSTTDYERPLSLSTGITSKILSAVITDVDPENLAASIDILESRVTLKPILLNSKDFVVV</sequence>
<gene>
    <name evidence="2" type="ORF">OPV09_20575</name>
</gene>
<keyword evidence="1" id="KW-0812">Transmembrane</keyword>
<proteinExistence type="predicted"/>
<organism evidence="2 3">
    <name type="scientific">Janthinobacterium aestuarii</name>
    <dbReference type="NCBI Taxonomy" id="2985511"/>
    <lineage>
        <taxon>Bacteria</taxon>
        <taxon>Pseudomonadati</taxon>
        <taxon>Pseudomonadota</taxon>
        <taxon>Betaproteobacteria</taxon>
        <taxon>Burkholderiales</taxon>
        <taxon>Oxalobacteraceae</taxon>
        <taxon>Janthinobacterium</taxon>
    </lineage>
</organism>
<dbReference type="EMBL" id="CP142523">
    <property type="protein sequence ID" value="WWO45087.1"/>
    <property type="molecule type" value="Genomic_DNA"/>
</dbReference>